<protein>
    <submittedName>
        <fullName evidence="5">Glycosyltransferase</fullName>
    </submittedName>
</protein>
<organism evidence="5 6">
    <name type="scientific">Sphingobium algorifonticola</name>
    <dbReference type="NCBI Taxonomy" id="2008318"/>
    <lineage>
        <taxon>Bacteria</taxon>
        <taxon>Pseudomonadati</taxon>
        <taxon>Pseudomonadota</taxon>
        <taxon>Alphaproteobacteria</taxon>
        <taxon>Sphingomonadales</taxon>
        <taxon>Sphingomonadaceae</taxon>
        <taxon>Sphingobium</taxon>
    </lineage>
</organism>
<dbReference type="Proteomes" id="UP000282977">
    <property type="component" value="Unassembled WGS sequence"/>
</dbReference>
<sequence>MNVAVLLPTMAHAGWDRHLPALLGQTRMPDRIVVVVDRTTSGEEQAALKAQWPQISFVFNDRNLGITASLNRGIVAAEEADIIVRADDDDESLPERIERQLACFERTGADFVATWGEGVAQEATRPYAIRCPVDHDSICAGLARRNVLLHPSLAFRRQRILALGGYDETFVNAQDYALYLAGLRAGYRFAAVPETLVRRHYHAGNISVSRRINQLMYSCAARIVHHAATGDRAAFLKTVMQYTLLAIIPPRLRAFRRKLFGLLGKGA</sequence>
<evidence type="ECO:0000256" key="3">
    <source>
        <dbReference type="ARBA" id="ARBA00022679"/>
    </source>
</evidence>
<dbReference type="Gene3D" id="3.90.550.10">
    <property type="entry name" value="Spore Coat Polysaccharide Biosynthesis Protein SpsA, Chain A"/>
    <property type="match status" value="1"/>
</dbReference>
<dbReference type="OrthoDB" id="6383742at2"/>
<dbReference type="RefSeq" id="WP_127691599.1">
    <property type="nucleotide sequence ID" value="NZ_RZUL01000005.1"/>
</dbReference>
<accession>A0A437J5D9</accession>
<reference evidence="5 6" key="1">
    <citation type="submission" date="2019-01" db="EMBL/GenBank/DDBJ databases">
        <authorList>
            <person name="Chen W.-M."/>
        </authorList>
    </citation>
    <scope>NUCLEOTIDE SEQUENCE [LARGE SCALE GENOMIC DNA]</scope>
    <source>
        <strain evidence="5 6">TLA-22</strain>
    </source>
</reference>
<evidence type="ECO:0000313" key="5">
    <source>
        <dbReference type="EMBL" id="RVT39902.1"/>
    </source>
</evidence>
<name>A0A437J5D9_9SPHN</name>
<keyword evidence="6" id="KW-1185">Reference proteome</keyword>
<evidence type="ECO:0000256" key="2">
    <source>
        <dbReference type="ARBA" id="ARBA00022676"/>
    </source>
</evidence>
<proteinExistence type="inferred from homology"/>
<evidence type="ECO:0000256" key="1">
    <source>
        <dbReference type="ARBA" id="ARBA00006739"/>
    </source>
</evidence>
<dbReference type="GO" id="GO:0016757">
    <property type="term" value="F:glycosyltransferase activity"/>
    <property type="evidence" value="ECO:0007669"/>
    <property type="project" value="UniProtKB-KW"/>
</dbReference>
<dbReference type="InterPro" id="IPR050834">
    <property type="entry name" value="Glycosyltransf_2"/>
</dbReference>
<keyword evidence="2" id="KW-0328">Glycosyltransferase</keyword>
<comment type="similarity">
    <text evidence="1">Belongs to the glycosyltransferase 2 family.</text>
</comment>
<dbReference type="PANTHER" id="PTHR43685:SF5">
    <property type="entry name" value="GLYCOSYLTRANSFERASE EPSE-RELATED"/>
    <property type="match status" value="1"/>
</dbReference>
<feature type="domain" description="Glycosyltransferase 2-like" evidence="4">
    <location>
        <begin position="21"/>
        <end position="122"/>
    </location>
</feature>
<dbReference type="Pfam" id="PF00535">
    <property type="entry name" value="Glycos_transf_2"/>
    <property type="match status" value="1"/>
</dbReference>
<gene>
    <name evidence="5" type="ORF">ENE74_14305</name>
</gene>
<dbReference type="InterPro" id="IPR029044">
    <property type="entry name" value="Nucleotide-diphossugar_trans"/>
</dbReference>
<dbReference type="AlphaFoldDB" id="A0A437J5D9"/>
<evidence type="ECO:0000259" key="4">
    <source>
        <dbReference type="Pfam" id="PF00535"/>
    </source>
</evidence>
<evidence type="ECO:0000313" key="6">
    <source>
        <dbReference type="Proteomes" id="UP000282977"/>
    </source>
</evidence>
<dbReference type="EMBL" id="RZUL01000005">
    <property type="protein sequence ID" value="RVT39902.1"/>
    <property type="molecule type" value="Genomic_DNA"/>
</dbReference>
<dbReference type="SUPFAM" id="SSF53448">
    <property type="entry name" value="Nucleotide-diphospho-sugar transferases"/>
    <property type="match status" value="1"/>
</dbReference>
<dbReference type="InterPro" id="IPR001173">
    <property type="entry name" value="Glyco_trans_2-like"/>
</dbReference>
<keyword evidence="3 5" id="KW-0808">Transferase</keyword>
<dbReference type="PANTHER" id="PTHR43685">
    <property type="entry name" value="GLYCOSYLTRANSFERASE"/>
    <property type="match status" value="1"/>
</dbReference>
<comment type="caution">
    <text evidence="5">The sequence shown here is derived from an EMBL/GenBank/DDBJ whole genome shotgun (WGS) entry which is preliminary data.</text>
</comment>